<dbReference type="PANTHER" id="PTHR15337">
    <property type="entry name" value="ANTERIOR GRADIENT PROTEIN-RELATED"/>
    <property type="match status" value="1"/>
</dbReference>
<sequence length="209" mass="23724">MNSLVCWLRVHAVVFHQGVLRICVFHEPYILSMDSIQFLLLLLSITLTISRVSSENRGRGFGGNIDWKTLDDGLALAKESNKPLMLIIHKSWCGACKALKPKFASSLAIETMSNEFVMVNVEDDEEPTDRQFTPDGGYIPRILFLSPDGKVQTELKNKLGNPKYHYYYSDANQGNGPINARRSIFFQRQECRRAIKRDLQASRSSDHTS</sequence>
<evidence type="ECO:0000256" key="2">
    <source>
        <dbReference type="ARBA" id="ARBA00016955"/>
    </source>
</evidence>
<keyword evidence="3" id="KW-0732">Signal</keyword>
<dbReference type="Pfam" id="PF13899">
    <property type="entry name" value="Thioredoxin_7"/>
    <property type="match status" value="1"/>
</dbReference>
<dbReference type="PROSITE" id="PS00194">
    <property type="entry name" value="THIOREDOXIN_1"/>
    <property type="match status" value="1"/>
</dbReference>
<dbReference type="InterPro" id="IPR036249">
    <property type="entry name" value="Thioredoxin-like_sf"/>
</dbReference>
<dbReference type="AlphaFoldDB" id="A0A9Q1C7L3"/>
<dbReference type="InterPro" id="IPR037462">
    <property type="entry name" value="ERp19"/>
</dbReference>
<keyword evidence="7" id="KW-1185">Reference proteome</keyword>
<comment type="caution">
    <text evidence="6">The sequence shown here is derived from an EMBL/GenBank/DDBJ whole genome shotgun (WGS) entry which is preliminary data.</text>
</comment>
<dbReference type="InterPro" id="IPR017937">
    <property type="entry name" value="Thioredoxin_CS"/>
</dbReference>
<feature type="domain" description="Thioredoxin" evidence="5">
    <location>
        <begin position="43"/>
        <end position="174"/>
    </location>
</feature>
<dbReference type="GO" id="GO:0019153">
    <property type="term" value="F:protein-disulfide reductase (glutathione) activity"/>
    <property type="evidence" value="ECO:0007669"/>
    <property type="project" value="UniProtKB-EC"/>
</dbReference>
<dbReference type="InterPro" id="IPR051099">
    <property type="entry name" value="AGR/TXD"/>
</dbReference>
<comment type="catalytic activity">
    <reaction evidence="4">
        <text>[protein]-disulfide + 2 glutathione = [protein]-dithiol + glutathione disulfide</text>
        <dbReference type="Rhea" id="RHEA:21064"/>
        <dbReference type="Rhea" id="RHEA-COMP:10593"/>
        <dbReference type="Rhea" id="RHEA-COMP:10594"/>
        <dbReference type="ChEBI" id="CHEBI:29950"/>
        <dbReference type="ChEBI" id="CHEBI:50058"/>
        <dbReference type="ChEBI" id="CHEBI:57925"/>
        <dbReference type="ChEBI" id="CHEBI:58297"/>
        <dbReference type="EC" id="1.8.4.2"/>
    </reaction>
    <physiologicalReaction direction="right-to-left" evidence="4">
        <dbReference type="Rhea" id="RHEA:21066"/>
    </physiologicalReaction>
</comment>
<gene>
    <name evidence="6" type="ORF">HOLleu_14457</name>
</gene>
<dbReference type="EC" id="1.8.4.2" evidence="1"/>
<dbReference type="CDD" id="cd02959">
    <property type="entry name" value="ERp19"/>
    <property type="match status" value="1"/>
</dbReference>
<evidence type="ECO:0000256" key="4">
    <source>
        <dbReference type="ARBA" id="ARBA00033687"/>
    </source>
</evidence>
<evidence type="ECO:0000259" key="5">
    <source>
        <dbReference type="PROSITE" id="PS51352"/>
    </source>
</evidence>
<evidence type="ECO:0000256" key="1">
    <source>
        <dbReference type="ARBA" id="ARBA00013094"/>
    </source>
</evidence>
<dbReference type="EMBL" id="JAIZAY010000006">
    <property type="protein sequence ID" value="KAJ8040226.1"/>
    <property type="molecule type" value="Genomic_DNA"/>
</dbReference>
<dbReference type="GO" id="GO:0005783">
    <property type="term" value="C:endoplasmic reticulum"/>
    <property type="evidence" value="ECO:0007669"/>
    <property type="project" value="TreeGrafter"/>
</dbReference>
<evidence type="ECO:0000313" key="6">
    <source>
        <dbReference type="EMBL" id="KAJ8040226.1"/>
    </source>
</evidence>
<dbReference type="SUPFAM" id="SSF52833">
    <property type="entry name" value="Thioredoxin-like"/>
    <property type="match status" value="1"/>
</dbReference>
<organism evidence="6 7">
    <name type="scientific">Holothuria leucospilota</name>
    <name type="common">Black long sea cucumber</name>
    <name type="synonym">Mertensiothuria leucospilota</name>
    <dbReference type="NCBI Taxonomy" id="206669"/>
    <lineage>
        <taxon>Eukaryota</taxon>
        <taxon>Metazoa</taxon>
        <taxon>Echinodermata</taxon>
        <taxon>Eleutherozoa</taxon>
        <taxon>Echinozoa</taxon>
        <taxon>Holothuroidea</taxon>
        <taxon>Aspidochirotacea</taxon>
        <taxon>Aspidochirotida</taxon>
        <taxon>Holothuriidae</taxon>
        <taxon>Holothuria</taxon>
    </lineage>
</organism>
<dbReference type="PANTHER" id="PTHR15337:SF11">
    <property type="entry name" value="THIOREDOXIN DOMAIN-CONTAINING PROTEIN"/>
    <property type="match status" value="1"/>
</dbReference>
<accession>A0A9Q1C7L3</accession>
<reference evidence="6" key="1">
    <citation type="submission" date="2021-10" db="EMBL/GenBank/DDBJ databases">
        <title>Tropical sea cucumber genome reveals ecological adaptation and Cuvierian tubules defense mechanism.</title>
        <authorList>
            <person name="Chen T."/>
        </authorList>
    </citation>
    <scope>NUCLEOTIDE SEQUENCE</scope>
    <source>
        <strain evidence="6">Nanhai2018</strain>
        <tissue evidence="6">Muscle</tissue>
    </source>
</reference>
<dbReference type="InterPro" id="IPR013766">
    <property type="entry name" value="Thioredoxin_domain"/>
</dbReference>
<dbReference type="PROSITE" id="PS51352">
    <property type="entry name" value="THIOREDOXIN_2"/>
    <property type="match status" value="1"/>
</dbReference>
<evidence type="ECO:0000256" key="3">
    <source>
        <dbReference type="ARBA" id="ARBA00022729"/>
    </source>
</evidence>
<protein>
    <recommendedName>
        <fullName evidence="2">Thioredoxin domain-containing protein 12</fullName>
        <ecNumber evidence="1">1.8.4.2</ecNumber>
    </recommendedName>
</protein>
<name>A0A9Q1C7L3_HOLLE</name>
<dbReference type="Gene3D" id="3.40.30.10">
    <property type="entry name" value="Glutaredoxin"/>
    <property type="match status" value="1"/>
</dbReference>
<evidence type="ECO:0000313" key="7">
    <source>
        <dbReference type="Proteomes" id="UP001152320"/>
    </source>
</evidence>
<dbReference type="Proteomes" id="UP001152320">
    <property type="component" value="Chromosome 6"/>
</dbReference>
<proteinExistence type="predicted"/>
<dbReference type="OrthoDB" id="262308at2759"/>